<feature type="transmembrane region" description="Helical" evidence="1">
    <location>
        <begin position="6"/>
        <end position="27"/>
    </location>
</feature>
<accession>A0A7C2ZA81</accession>
<comment type="caution">
    <text evidence="2">The sequence shown here is derived from an EMBL/GenBank/DDBJ whole genome shotgun (WGS) entry which is preliminary data.</text>
</comment>
<proteinExistence type="predicted"/>
<feature type="transmembrane region" description="Helical" evidence="1">
    <location>
        <begin position="67"/>
        <end position="90"/>
    </location>
</feature>
<dbReference type="Proteomes" id="UP000886076">
    <property type="component" value="Unassembled WGS sequence"/>
</dbReference>
<feature type="transmembrane region" description="Helical" evidence="1">
    <location>
        <begin position="183"/>
        <end position="204"/>
    </location>
</feature>
<dbReference type="AlphaFoldDB" id="A0A7C2ZA81"/>
<dbReference type="Pfam" id="PF05552">
    <property type="entry name" value="MS_channel_1st_1"/>
    <property type="match status" value="1"/>
</dbReference>
<keyword evidence="1" id="KW-0472">Membrane</keyword>
<protein>
    <submittedName>
        <fullName evidence="2">Uncharacterized protein</fullName>
    </submittedName>
</protein>
<organism evidence="2">
    <name type="scientific">Fervidicoccus fontis</name>
    <dbReference type="NCBI Taxonomy" id="683846"/>
    <lineage>
        <taxon>Archaea</taxon>
        <taxon>Thermoproteota</taxon>
        <taxon>Thermoprotei</taxon>
        <taxon>Fervidicoccales</taxon>
        <taxon>Fervidicoccaceae</taxon>
        <taxon>Fervidicoccus</taxon>
    </lineage>
</organism>
<reference evidence="2" key="1">
    <citation type="journal article" date="2020" name="mSystems">
        <title>Genome- and Community-Level Interaction Insights into Carbon Utilization and Element Cycling Functions of Hydrothermarchaeota in Hydrothermal Sediment.</title>
        <authorList>
            <person name="Zhou Z."/>
            <person name="Liu Y."/>
            <person name="Xu W."/>
            <person name="Pan J."/>
            <person name="Luo Z.H."/>
            <person name="Li M."/>
        </authorList>
    </citation>
    <scope>NUCLEOTIDE SEQUENCE [LARGE SCALE GENOMIC DNA]</scope>
    <source>
        <strain evidence="2">SpSt-1261</strain>
    </source>
</reference>
<keyword evidence="1" id="KW-0812">Transmembrane</keyword>
<evidence type="ECO:0000256" key="1">
    <source>
        <dbReference type="SAM" id="Phobius"/>
    </source>
</evidence>
<gene>
    <name evidence="2" type="ORF">ENO39_02190</name>
</gene>
<feature type="transmembrane region" description="Helical" evidence="1">
    <location>
        <begin position="110"/>
        <end position="134"/>
    </location>
</feature>
<dbReference type="InterPro" id="IPR008910">
    <property type="entry name" value="MSC_TM_helix"/>
</dbReference>
<keyword evidence="1" id="KW-1133">Transmembrane helix</keyword>
<evidence type="ECO:0000313" key="2">
    <source>
        <dbReference type="EMBL" id="HEW63855.1"/>
    </source>
</evidence>
<dbReference type="EMBL" id="DSFH01000036">
    <property type="protein sequence ID" value="HEW63855.1"/>
    <property type="molecule type" value="Genomic_DNA"/>
</dbReference>
<sequence length="210" mass="23852">MFGLSSFYDILFSVVIAVIIILVGYLIGRLMKYLIESSLKRTGFDNWLKKFTIGRALDKAGYSASEFFALVTSWFLYAFFILLGFEYIFINLNLGYFSSLILTIMKVYLWGLAKVIIIVIPGFILVDSFVGYIYSTSEIREEEIILSPIAEYLRILLYIVIVIFALDRSGMEVQVLESAMSPIIWGLTAVMIIVSVSIIISRMFKSNKSS</sequence>
<name>A0A7C2ZA81_9CREN</name>
<feature type="transmembrane region" description="Helical" evidence="1">
    <location>
        <begin position="155"/>
        <end position="171"/>
    </location>
</feature>